<feature type="domain" description="Tubulin/FtsZ GTPase" evidence="1">
    <location>
        <begin position="58"/>
        <end position="155"/>
    </location>
</feature>
<dbReference type="SUPFAM" id="SSF52490">
    <property type="entry name" value="Tubulin nucleotide-binding domain-like"/>
    <property type="match status" value="1"/>
</dbReference>
<dbReference type="Gene3D" id="3.40.50.1440">
    <property type="entry name" value="Tubulin/FtsZ, GTPase domain"/>
    <property type="match status" value="1"/>
</dbReference>
<dbReference type="Proteomes" id="UP001519308">
    <property type="component" value="Unassembled WGS sequence"/>
</dbReference>
<dbReference type="InterPro" id="IPR003008">
    <property type="entry name" value="Tubulin_FtsZ_GTPase"/>
</dbReference>
<proteinExistence type="predicted"/>
<dbReference type="RefSeq" id="WP_021284166.1">
    <property type="nucleotide sequence ID" value="NZ_JAGGLL010000030.1"/>
</dbReference>
<keyword evidence="2" id="KW-0132">Cell division</keyword>
<organism evidence="2 3">
    <name type="scientific">Clostridium punense</name>
    <dbReference type="NCBI Taxonomy" id="1054297"/>
    <lineage>
        <taxon>Bacteria</taxon>
        <taxon>Bacillati</taxon>
        <taxon>Bacillota</taxon>
        <taxon>Clostridia</taxon>
        <taxon>Eubacteriales</taxon>
        <taxon>Clostridiaceae</taxon>
        <taxon>Clostridium</taxon>
    </lineage>
</organism>
<keyword evidence="3" id="KW-1185">Reference proteome</keyword>
<reference evidence="2 3" key="1">
    <citation type="submission" date="2021-03" db="EMBL/GenBank/DDBJ databases">
        <title>Genomic Encyclopedia of Type Strains, Phase IV (KMG-IV): sequencing the most valuable type-strain genomes for metagenomic binning, comparative biology and taxonomic classification.</title>
        <authorList>
            <person name="Goeker M."/>
        </authorList>
    </citation>
    <scope>NUCLEOTIDE SEQUENCE [LARGE SCALE GENOMIC DNA]</scope>
    <source>
        <strain evidence="2 3">DSM 28650</strain>
    </source>
</reference>
<comment type="caution">
    <text evidence="2">The sequence shown here is derived from an EMBL/GenBank/DDBJ whole genome shotgun (WGS) entry which is preliminary data.</text>
</comment>
<evidence type="ECO:0000313" key="3">
    <source>
        <dbReference type="Proteomes" id="UP001519308"/>
    </source>
</evidence>
<evidence type="ECO:0000313" key="2">
    <source>
        <dbReference type="EMBL" id="MBP2023505.1"/>
    </source>
</evidence>
<keyword evidence="2" id="KW-0131">Cell cycle</keyword>
<dbReference type="InterPro" id="IPR036525">
    <property type="entry name" value="Tubulin/FtsZ_GTPase_sf"/>
</dbReference>
<dbReference type="EMBL" id="JAGGLL010000030">
    <property type="protein sequence ID" value="MBP2023505.1"/>
    <property type="molecule type" value="Genomic_DNA"/>
</dbReference>
<protein>
    <submittedName>
        <fullName evidence="2">Cell division GTPase FtsZ</fullName>
    </submittedName>
</protein>
<dbReference type="GO" id="GO:0051301">
    <property type="term" value="P:cell division"/>
    <property type="evidence" value="ECO:0007669"/>
    <property type="project" value="UniProtKB-KW"/>
</dbReference>
<accession>A0ABS4K864</accession>
<dbReference type="Gene3D" id="3.30.1330.150">
    <property type="match status" value="1"/>
</dbReference>
<dbReference type="Pfam" id="PF00091">
    <property type="entry name" value="Tubulin"/>
    <property type="match status" value="1"/>
</dbReference>
<evidence type="ECO:0000259" key="1">
    <source>
        <dbReference type="Pfam" id="PF00091"/>
    </source>
</evidence>
<sequence>MEKGKMLLVSLGQGAGNIVDGLLSKNSRYNGLFLNSSLFDIKPLKNANIARNVYIYPGTDGSGRDRNKARDMIKDNANSIGILLRKYPITETIVVFTTMAGGTGSGSIKTFIQIAKKALPNAKVNVVAILPSLKEDELAFKNTIECWNDVNSIMNLINDVKFVDNNKRNTYKEINNEVIESLDLSYNITGIHVDGSIDNKDSFRINTADGSGLILKLYDGLKDAKTAVDLAIKNSVFVQPDVYDCDYLGVNLKIDGYDPYEVSKLFEVYKSTYITYNDKNNIVVLGGCETPTESIKLIKMALDDKNQRKLSRNKKRSIMIDLDSDNDEEIEELDILNDNELNNLFEDNYNF</sequence>
<name>A0ABS4K864_9CLOT</name>
<gene>
    <name evidence="2" type="ORF">J2Z44_003342</name>
</gene>